<reference evidence="1" key="1">
    <citation type="submission" date="2015-04" db="EMBL/GenBank/DDBJ databases">
        <title>The genome sequence of the plant pathogenic Rhizarian Plasmodiophora brassicae reveals insights in its biotrophic life cycle and the origin of chitin synthesis.</title>
        <authorList>
            <person name="Schwelm A."/>
            <person name="Fogelqvist J."/>
            <person name="Knaust A."/>
            <person name="Julke S."/>
            <person name="Lilja T."/>
            <person name="Dhandapani V."/>
            <person name="Bonilla-Rosso G."/>
            <person name="Karlsson M."/>
            <person name="Shevchenko A."/>
            <person name="Choi S.R."/>
            <person name="Kim H.G."/>
            <person name="Park J.Y."/>
            <person name="Lim Y.P."/>
            <person name="Ludwig-Muller J."/>
            <person name="Dixelius C."/>
        </authorList>
    </citation>
    <scope>NUCLEOTIDE SEQUENCE</scope>
    <source>
        <tissue evidence="1">Potato root galls</tissue>
    </source>
</reference>
<protein>
    <submittedName>
        <fullName evidence="1">Uncharacterized protein</fullName>
    </submittedName>
</protein>
<sequence>MSFESMLRSCSDVVVVPSQQRFEQAHVLRGSSQPERRWESTRSTTIHPLRKEEDTTKYNGGLNLIPEFDGTNWDTFKRKVETQLIRMDIDSYLHHEPNAESSTVLEQARAV</sequence>
<proteinExistence type="predicted"/>
<organism evidence="1">
    <name type="scientific">Spongospora subterranea</name>
    <dbReference type="NCBI Taxonomy" id="70186"/>
    <lineage>
        <taxon>Eukaryota</taxon>
        <taxon>Sar</taxon>
        <taxon>Rhizaria</taxon>
        <taxon>Endomyxa</taxon>
        <taxon>Phytomyxea</taxon>
        <taxon>Plasmodiophorida</taxon>
        <taxon>Plasmodiophoridae</taxon>
        <taxon>Spongospora</taxon>
    </lineage>
</organism>
<dbReference type="EMBL" id="HACM01003751">
    <property type="protein sequence ID" value="CRZ04193.1"/>
    <property type="molecule type" value="Transcribed_RNA"/>
</dbReference>
<evidence type="ECO:0000313" key="1">
    <source>
        <dbReference type="EMBL" id="CRZ04193.1"/>
    </source>
</evidence>
<feature type="non-terminal residue" evidence="1">
    <location>
        <position position="111"/>
    </location>
</feature>
<name>A0A0H5QQ80_9EUKA</name>
<dbReference type="AlphaFoldDB" id="A0A0H5QQ80"/>
<accession>A0A0H5QQ80</accession>